<dbReference type="Pfam" id="PF14889">
    <property type="entry name" value="PBP-Tp47_a"/>
    <property type="match status" value="1"/>
</dbReference>
<dbReference type="Proteomes" id="UP001200089">
    <property type="component" value="Unassembled WGS sequence"/>
</dbReference>
<proteinExistence type="predicted"/>
<dbReference type="InterPro" id="IPR038698">
    <property type="entry name" value="PBP_Tp47_domC_sf"/>
</dbReference>
<keyword evidence="1" id="KW-0175">Coiled coil</keyword>
<feature type="region of interest" description="Disordered" evidence="2">
    <location>
        <begin position="40"/>
        <end position="122"/>
    </location>
</feature>
<evidence type="ECO:0000313" key="5">
    <source>
        <dbReference type="EMBL" id="MCG5034826.1"/>
    </source>
</evidence>
<accession>A0AAW5CWJ3</accession>
<dbReference type="SUPFAM" id="SSF49373">
    <property type="entry name" value="Invasin/intimin cell-adhesion fragments"/>
    <property type="match status" value="3"/>
</dbReference>
<feature type="signal peptide" evidence="3">
    <location>
        <begin position="1"/>
        <end position="30"/>
    </location>
</feature>
<feature type="domain" description="BIG2" evidence="4">
    <location>
        <begin position="531"/>
        <end position="605"/>
    </location>
</feature>
<dbReference type="InterPro" id="IPR003343">
    <property type="entry name" value="Big_2"/>
</dbReference>
<protein>
    <submittedName>
        <fullName evidence="5">Ig-like domain-containing protein</fullName>
    </submittedName>
</protein>
<feature type="domain" description="BIG2" evidence="4">
    <location>
        <begin position="607"/>
        <end position="681"/>
    </location>
</feature>
<dbReference type="Gene3D" id="2.60.40.1300">
    <property type="entry name" value="Penicillin-binding protein Tp47, domain C"/>
    <property type="match status" value="1"/>
</dbReference>
<name>A0AAW5CWJ3_9FIRM</name>
<sequence length="758" mass="80575">MQKWNLLKKTAPCILSLAVAATTFPTAVMASDLDAAVVSEAEAGDTEDFSTEETAEDTEAVAEEAIEDAADITEEAAEDAAVPEAAADETEDIQQEDTEAVETLDETAEEADPFSTGEEDFTEGDEVAEAFSDSDQLTGEYQYVYAGLTWGEYWAAEGVYAAGDTSSSEEKDSHSEFDTGAFDTVTRATANHGLHRGSYQTEATIIAEDGTRFDVSYWEDKGSTLYLTDGSKVKWNRGSITTEDGKTYTMDHYEIYGLKYVPVAVKTADFADFCKKYNVVQDGAVLSGGYSENNLQYYKGLVADVNAQTNGLKYAEKNGDGFTFTARKSDGTASGIKDQALKTATEIKPSVKAASGSYGEFLRVDLNGNYGDLGANMQAVRWDYYGDDSTYTKCLASYGTKFAADNWMHKAMGIQLGLTKSARCKLPGGTDGTGYWKLTVYALGYNDYTYSFQATAENIVNPTMEPTDFTSLKTEVEAAKALAEADYTIATWKSFAGELQEAEDILAKTDASQAEVNEALEHLQGAEKELQKVTVTFDKTAAAVYTGKTTTLKATTNDSDATVTFKSGNTKVATVSSKGVVKGVKAGTAVITAKVGNATATCKVTVKASTIKFAKASVTIYKGKTATVKATATPSATVKYTSSNTKVATVNSKTGVVKGIKAGTVTITAKAGALKTTCKVVVKNPAFSLVKSSATIKKGKTTTIRSKAAPAGKVTYTSSNKKVAAVNSKGVVKGIKKGKATITVKCNGITKKFVVTVK</sequence>
<dbReference type="InterPro" id="IPR054604">
    <property type="entry name" value="SbsC_Big-like"/>
</dbReference>
<comment type="caution">
    <text evidence="5">The sequence shown here is derived from an EMBL/GenBank/DDBJ whole genome shotgun (WGS) entry which is preliminary data.</text>
</comment>
<dbReference type="Pfam" id="PF02368">
    <property type="entry name" value="Big_2"/>
    <property type="match status" value="2"/>
</dbReference>
<feature type="chain" id="PRO_5043733698" evidence="3">
    <location>
        <begin position="31"/>
        <end position="758"/>
    </location>
</feature>
<dbReference type="Gene3D" id="2.60.40.1080">
    <property type="match status" value="3"/>
</dbReference>
<dbReference type="Pfam" id="PF14888">
    <property type="entry name" value="PBP-Tp47_c"/>
    <property type="match status" value="1"/>
</dbReference>
<dbReference type="Pfam" id="PF22359">
    <property type="entry name" value="Big-like"/>
    <property type="match status" value="1"/>
</dbReference>
<keyword evidence="3" id="KW-0732">Signal</keyword>
<dbReference type="InterPro" id="IPR038031">
    <property type="entry name" value="Tp47_mid_C_dom"/>
</dbReference>
<dbReference type="SUPFAM" id="SSF81986">
    <property type="entry name" value="Tp47 lipoprotein, middle and C-terminal domains"/>
    <property type="match status" value="1"/>
</dbReference>
<dbReference type="InterPro" id="IPR036154">
    <property type="entry name" value="Tp47_N_sf"/>
</dbReference>
<evidence type="ECO:0000259" key="4">
    <source>
        <dbReference type="SMART" id="SM00635"/>
    </source>
</evidence>
<dbReference type="Gene3D" id="1.20.1270.70">
    <property type="entry name" value="Designed single chain three-helix bundle"/>
    <property type="match status" value="1"/>
</dbReference>
<evidence type="ECO:0000256" key="3">
    <source>
        <dbReference type="SAM" id="SignalP"/>
    </source>
</evidence>
<dbReference type="AlphaFoldDB" id="A0AAW5CWJ3"/>
<reference evidence="5" key="1">
    <citation type="submission" date="2022-01" db="EMBL/GenBank/DDBJ databases">
        <title>Collection of gut derived symbiotic bacterial strains cultured from healthy donors.</title>
        <authorList>
            <person name="Lin H."/>
            <person name="Kohout C."/>
            <person name="Waligurski E."/>
            <person name="Pamer E.G."/>
        </authorList>
    </citation>
    <scope>NUCLEOTIDE SEQUENCE</scope>
    <source>
        <strain evidence="5">DFI.1.11</strain>
    </source>
</reference>
<feature type="compositionally biased region" description="Acidic residues" evidence="2">
    <location>
        <begin position="42"/>
        <end position="78"/>
    </location>
</feature>
<feature type="compositionally biased region" description="Acidic residues" evidence="2">
    <location>
        <begin position="86"/>
        <end position="122"/>
    </location>
</feature>
<dbReference type="EMBL" id="JAKNDE010000021">
    <property type="protein sequence ID" value="MCG5034826.1"/>
    <property type="molecule type" value="Genomic_DNA"/>
</dbReference>
<dbReference type="InterPro" id="IPR029218">
    <property type="entry name" value="PBP-Tp47_dom_C"/>
</dbReference>
<feature type="coiled-coil region" evidence="1">
    <location>
        <begin position="509"/>
        <end position="536"/>
    </location>
</feature>
<evidence type="ECO:0000256" key="2">
    <source>
        <dbReference type="SAM" id="MobiDB-lite"/>
    </source>
</evidence>
<dbReference type="SMART" id="SM00635">
    <property type="entry name" value="BID_2"/>
    <property type="match status" value="3"/>
</dbReference>
<dbReference type="RefSeq" id="WP_237972530.1">
    <property type="nucleotide sequence ID" value="NZ_JAKNDE010000021.1"/>
</dbReference>
<organism evidence="5 6">
    <name type="scientific">Blautia massiliensis</name>
    <name type="common">ex Durand et al. 2017</name>
    <dbReference type="NCBI Taxonomy" id="1737424"/>
    <lineage>
        <taxon>Bacteria</taxon>
        <taxon>Bacillati</taxon>
        <taxon>Bacillota</taxon>
        <taxon>Clostridia</taxon>
        <taxon>Lachnospirales</taxon>
        <taxon>Lachnospiraceae</taxon>
        <taxon>Blautia</taxon>
    </lineage>
</organism>
<dbReference type="InterPro" id="IPR029221">
    <property type="entry name" value="PBP-Tp47_A"/>
</dbReference>
<gene>
    <name evidence="5" type="ORF">L0P48_14620</name>
</gene>
<feature type="domain" description="BIG2" evidence="4">
    <location>
        <begin position="683"/>
        <end position="756"/>
    </location>
</feature>
<dbReference type="InterPro" id="IPR008964">
    <property type="entry name" value="Invasin/intimin_cell_adhesion"/>
</dbReference>
<dbReference type="SUPFAM" id="SSF82220">
    <property type="entry name" value="Tp47 lipoprotein, N-terminal domain"/>
    <property type="match status" value="1"/>
</dbReference>
<evidence type="ECO:0000313" key="6">
    <source>
        <dbReference type="Proteomes" id="UP001200089"/>
    </source>
</evidence>
<evidence type="ECO:0000256" key="1">
    <source>
        <dbReference type="SAM" id="Coils"/>
    </source>
</evidence>